<dbReference type="EMBL" id="LFRF01000004">
    <property type="protein sequence ID" value="KND93126.1"/>
    <property type="molecule type" value="Genomic_DNA"/>
</dbReference>
<keyword evidence="3" id="KW-1185">Reference proteome</keyword>
<evidence type="ECO:0000259" key="1">
    <source>
        <dbReference type="PROSITE" id="PS51186"/>
    </source>
</evidence>
<proteinExistence type="predicted"/>
<comment type="caution">
    <text evidence="2">The sequence shown here is derived from an EMBL/GenBank/DDBJ whole genome shotgun (WGS) entry which is preliminary data.</text>
</comment>
<evidence type="ECO:0000313" key="3">
    <source>
        <dbReference type="Proteomes" id="UP000036947"/>
    </source>
</evidence>
<keyword evidence="2" id="KW-0808">Transferase</keyword>
<dbReference type="InterPro" id="IPR000182">
    <property type="entry name" value="GNAT_dom"/>
</dbReference>
<dbReference type="AlphaFoldDB" id="A0A0L0NGB0"/>
<gene>
    <name evidence="2" type="ORF">TOPH_02192</name>
</gene>
<dbReference type="InterPro" id="IPR016181">
    <property type="entry name" value="Acyl_CoA_acyltransferase"/>
</dbReference>
<protein>
    <submittedName>
        <fullName evidence="2">Putative N-acetyltransferase</fullName>
    </submittedName>
</protein>
<name>A0A0L0NGB0_TOLOC</name>
<dbReference type="PANTHER" id="PTHR42791">
    <property type="entry name" value="GNAT FAMILY ACETYLTRANSFERASE"/>
    <property type="match status" value="1"/>
</dbReference>
<dbReference type="SUPFAM" id="SSF55729">
    <property type="entry name" value="Acyl-CoA N-acyltransferases (Nat)"/>
    <property type="match status" value="1"/>
</dbReference>
<dbReference type="InterPro" id="IPR052523">
    <property type="entry name" value="Trichothecene_AcTrans"/>
</dbReference>
<sequence>MEEANTPAVAAVAAAARPPPSLIPPAWDTAVRELSMGERAEAGRSLAHAFAADPLGVYLLAGDDTAGWAPERLWALHVRIMAYTVAAYRLRGVVTAMGPDYDAVALWMPPGKFMDDWWATLRSGTWRLWYQLPAEARRRFFDELVPALHDAREETMGSRNNNCWYLGYIGTKPGARGKGYAGKLIRAMTDKADAENRPMYLESSSLDNNRLYAKFGFELKGEIRLTRGPAPVFLYCMVREPQPSRLQASVTQSSNEDGVKP</sequence>
<dbReference type="STRING" id="1163406.A0A0L0NGB0"/>
<dbReference type="Gene3D" id="3.40.630.30">
    <property type="match status" value="1"/>
</dbReference>
<dbReference type="OrthoDB" id="544277at2759"/>
<dbReference type="PROSITE" id="PS51186">
    <property type="entry name" value="GNAT"/>
    <property type="match status" value="1"/>
</dbReference>
<dbReference type="GO" id="GO:0016747">
    <property type="term" value="F:acyltransferase activity, transferring groups other than amino-acyl groups"/>
    <property type="evidence" value="ECO:0007669"/>
    <property type="project" value="InterPro"/>
</dbReference>
<accession>A0A0L0NGB0</accession>
<evidence type="ECO:0000313" key="2">
    <source>
        <dbReference type="EMBL" id="KND93126.1"/>
    </source>
</evidence>
<dbReference type="Proteomes" id="UP000036947">
    <property type="component" value="Unassembled WGS sequence"/>
</dbReference>
<feature type="domain" description="N-acetyltransferase" evidence="1">
    <location>
        <begin position="156"/>
        <end position="239"/>
    </location>
</feature>
<dbReference type="PANTHER" id="PTHR42791:SF1">
    <property type="entry name" value="N-ACETYLTRANSFERASE DOMAIN-CONTAINING PROTEIN"/>
    <property type="match status" value="1"/>
</dbReference>
<dbReference type="CDD" id="cd04301">
    <property type="entry name" value="NAT_SF"/>
    <property type="match status" value="1"/>
</dbReference>
<organism evidence="2 3">
    <name type="scientific">Tolypocladium ophioglossoides (strain CBS 100239)</name>
    <name type="common">Snaketongue truffleclub</name>
    <name type="synonym">Elaphocordyceps ophioglossoides</name>
    <dbReference type="NCBI Taxonomy" id="1163406"/>
    <lineage>
        <taxon>Eukaryota</taxon>
        <taxon>Fungi</taxon>
        <taxon>Dikarya</taxon>
        <taxon>Ascomycota</taxon>
        <taxon>Pezizomycotina</taxon>
        <taxon>Sordariomycetes</taxon>
        <taxon>Hypocreomycetidae</taxon>
        <taxon>Hypocreales</taxon>
        <taxon>Ophiocordycipitaceae</taxon>
        <taxon>Tolypocladium</taxon>
    </lineage>
</organism>
<dbReference type="Pfam" id="PF00583">
    <property type="entry name" value="Acetyltransf_1"/>
    <property type="match status" value="1"/>
</dbReference>
<reference evidence="2 3" key="1">
    <citation type="journal article" date="2015" name="BMC Genomics">
        <title>The genome of the truffle-parasite Tolypocladium ophioglossoides and the evolution of antifungal peptaibiotics.</title>
        <authorList>
            <person name="Quandt C.A."/>
            <person name="Bushley K.E."/>
            <person name="Spatafora J.W."/>
        </authorList>
    </citation>
    <scope>NUCLEOTIDE SEQUENCE [LARGE SCALE GENOMIC DNA]</scope>
    <source>
        <strain evidence="2 3">CBS 100239</strain>
    </source>
</reference>